<gene>
    <name evidence="3" type="ORF">B1S26_06125</name>
    <name evidence="4" type="ORF">B5K54_03855</name>
    <name evidence="1" type="ORF">DU018_05710</name>
    <name evidence="2" type="ORF">KV70_00230</name>
</gene>
<protein>
    <submittedName>
        <fullName evidence="2">Uncharacterized protein</fullName>
    </submittedName>
</protein>
<reference evidence="2 6" key="1">
    <citation type="submission" date="2018-06" db="EMBL/GenBank/DDBJ databases">
        <authorList>
            <consortium name="PulseNet: The National Subtyping Network for Foodborne Disease Surveillance"/>
            <person name="Tarr C.L."/>
            <person name="Trees E."/>
            <person name="Katz L.S."/>
            <person name="Carleton-Romer H.A."/>
            <person name="Stroika S."/>
            <person name="Kucerova Z."/>
            <person name="Roache K.F."/>
            <person name="Sabol A.L."/>
            <person name="Besser J."/>
            <person name="Gerner-Smidt P."/>
        </authorList>
    </citation>
    <scope>NUCLEOTIDE SEQUENCE [LARGE SCALE GENOMIC DNA]</scope>
    <source>
        <strain evidence="2 6">PNUSAL000910</strain>
    </source>
</reference>
<accession>A0A5L3LIC9</accession>
<sequence>MFCHYFPSFSPTFKVDILRENYLNIRHGKAAGCVSNLSLHHMGIPGNTGVLVVKRADQCLSICTLSIIHGLGIVINRFLKKVLSYFHRNYYIEDSRFWFIFKLSDRAILLILSKRKKTSVNIECF</sequence>
<proteinExistence type="predicted"/>
<dbReference type="Proteomes" id="UP000481141">
    <property type="component" value="Unassembled WGS sequence"/>
</dbReference>
<evidence type="ECO:0000313" key="4">
    <source>
        <dbReference type="EMBL" id="EAG2996422.1"/>
    </source>
</evidence>
<dbReference type="Proteomes" id="UP000331186">
    <property type="component" value="Unassembled WGS sequence"/>
</dbReference>
<evidence type="ECO:0000313" key="5">
    <source>
        <dbReference type="Proteomes" id="UP000331186"/>
    </source>
</evidence>
<dbReference type="AlphaFoldDB" id="A0A5L3LIC9"/>
<evidence type="ECO:0000313" key="8">
    <source>
        <dbReference type="Proteomes" id="UP000549379"/>
    </source>
</evidence>
<evidence type="ECO:0000313" key="6">
    <source>
        <dbReference type="Proteomes" id="UP000354255"/>
    </source>
</evidence>
<name>A0A5L3LIC9_LISMN</name>
<evidence type="ECO:0000313" key="3">
    <source>
        <dbReference type="EMBL" id="EAG2244981.1"/>
    </source>
</evidence>
<evidence type="ECO:0000313" key="2">
    <source>
        <dbReference type="EMBL" id="EAC9038633.1"/>
    </source>
</evidence>
<dbReference type="EMBL" id="AABAYG010000003">
    <property type="protein sequence ID" value="EAG2244981.1"/>
    <property type="molecule type" value="Genomic_DNA"/>
</dbReference>
<dbReference type="Proteomes" id="UP000549379">
    <property type="component" value="Unassembled WGS sequence"/>
</dbReference>
<reference evidence="1 5" key="2">
    <citation type="submission" date="2019-02" db="EMBL/GenBank/DDBJ databases">
        <authorList>
            <consortium name="GenomeTrakr: Next Generation Sequencing Network for Food Pathogen Tracability"/>
        </authorList>
    </citation>
    <scope>NUCLEOTIDE SEQUENCE [LARGE SCALE GENOMIC DNA]</scope>
    <source>
        <strain evidence="4 8">10B02965A-1</strain>
        <strain evidence="3">FDA00011243</strain>
        <strain evidence="1 5">FDA00013332</strain>
        <strain evidence="7">FDA956581-098-004</strain>
    </source>
</reference>
<evidence type="ECO:0000313" key="1">
    <source>
        <dbReference type="EMBL" id="EAC6547866.1"/>
    </source>
</evidence>
<organism evidence="2 6">
    <name type="scientific">Listeria monocytogenes</name>
    <dbReference type="NCBI Taxonomy" id="1639"/>
    <lineage>
        <taxon>Bacteria</taxon>
        <taxon>Bacillati</taxon>
        <taxon>Bacillota</taxon>
        <taxon>Bacilli</taxon>
        <taxon>Bacillales</taxon>
        <taxon>Listeriaceae</taxon>
        <taxon>Listeria</taxon>
    </lineage>
</organism>
<dbReference type="Proteomes" id="UP000354255">
    <property type="component" value="Unassembled WGS sequence"/>
</dbReference>
<dbReference type="EMBL" id="AAAJKI010000010">
    <property type="protein sequence ID" value="EAC6547866.1"/>
    <property type="molecule type" value="Genomic_DNA"/>
</dbReference>
<comment type="caution">
    <text evidence="2">The sequence shown here is derived from an EMBL/GenBank/DDBJ whole genome shotgun (WGS) entry which is preliminary data.</text>
</comment>
<dbReference type="EMBL" id="AAAKQF010000001">
    <property type="protein sequence ID" value="EAC9038633.1"/>
    <property type="molecule type" value="Genomic_DNA"/>
</dbReference>
<evidence type="ECO:0000313" key="7">
    <source>
        <dbReference type="Proteomes" id="UP000481141"/>
    </source>
</evidence>
<dbReference type="EMBL" id="AABBHO010000008">
    <property type="protein sequence ID" value="EAG2996422.1"/>
    <property type="molecule type" value="Genomic_DNA"/>
</dbReference>